<evidence type="ECO:0000313" key="1">
    <source>
        <dbReference type="EMBL" id="UXN71398.1"/>
    </source>
</evidence>
<gene>
    <name evidence="1" type="ORF">N8A98_09550</name>
</gene>
<reference evidence="1 2" key="1">
    <citation type="submission" date="2022-09" db="EMBL/GenBank/DDBJ databases">
        <title>Interaction between co-microsymbionts with complementary sets of symbiotic genes in legume-rhizobium systems.</title>
        <authorList>
            <person name="Safronova V."/>
            <person name="Sazanova A."/>
            <person name="Afonin A."/>
            <person name="Chirak E."/>
        </authorList>
    </citation>
    <scope>NUCLEOTIDE SEQUENCE [LARGE SCALE GENOMIC DNA]</scope>
    <source>
        <strain evidence="1 2">A18/4-1</strain>
    </source>
</reference>
<evidence type="ECO:0000313" key="2">
    <source>
        <dbReference type="Proteomes" id="UP001061862"/>
    </source>
</evidence>
<organism evidence="1 2">
    <name type="scientific">Devosia neptuniae</name>
    <dbReference type="NCBI Taxonomy" id="191302"/>
    <lineage>
        <taxon>Bacteria</taxon>
        <taxon>Pseudomonadati</taxon>
        <taxon>Pseudomonadota</taxon>
        <taxon>Alphaproteobacteria</taxon>
        <taxon>Hyphomicrobiales</taxon>
        <taxon>Devosiaceae</taxon>
        <taxon>Devosia</taxon>
    </lineage>
</organism>
<keyword evidence="2" id="KW-1185">Reference proteome</keyword>
<name>A0ABY6CN05_9HYPH</name>
<dbReference type="EMBL" id="CP104965">
    <property type="protein sequence ID" value="UXN71398.1"/>
    <property type="molecule type" value="Genomic_DNA"/>
</dbReference>
<evidence type="ECO:0008006" key="3">
    <source>
        <dbReference type="Google" id="ProtNLM"/>
    </source>
</evidence>
<dbReference type="RefSeq" id="WP_262170933.1">
    <property type="nucleotide sequence ID" value="NZ_CP104965.1"/>
</dbReference>
<accession>A0ABY6CN05</accession>
<dbReference type="PROSITE" id="PS51257">
    <property type="entry name" value="PROKAR_LIPOPROTEIN"/>
    <property type="match status" value="1"/>
</dbReference>
<proteinExistence type="predicted"/>
<dbReference type="Proteomes" id="UP001061862">
    <property type="component" value="Chromosome"/>
</dbReference>
<sequence>MSLSKALRPIALAGILAISAALGACSFAPVYSSGTLASQPLLNLAFAKPNSRLEQVVYQELSLRFGHSEAPDAPLAQASVSTSAADTMLSRTDNPEKPVEVTATATLTITYRDGSSKPPIKLTRFATAGYTRSDQVLADREAAREAAERAAKAAAESLRLGLLAALSR</sequence>
<dbReference type="Gene3D" id="3.30.160.150">
    <property type="entry name" value="Lipoprotein like domain"/>
    <property type="match status" value="1"/>
</dbReference>
<protein>
    <recommendedName>
        <fullName evidence="3">LPS-assembly lipoprotein</fullName>
    </recommendedName>
</protein>